<name>A0A2N1JHE1_9BASI</name>
<dbReference type="SMART" id="SM00563">
    <property type="entry name" value="PlsC"/>
    <property type="match status" value="1"/>
</dbReference>
<dbReference type="AlphaFoldDB" id="A0A2N1JHE1"/>
<keyword evidence="5" id="KW-1185">Reference proteome</keyword>
<keyword evidence="2" id="KW-0812">Transmembrane</keyword>
<reference evidence="4 5" key="1">
    <citation type="submission" date="2017-10" db="EMBL/GenBank/DDBJ databases">
        <title>A novel species of cold-tolerant Malassezia isolated from bats.</title>
        <authorList>
            <person name="Lorch J.M."/>
            <person name="Palmer J.M."/>
            <person name="Vanderwolf K.J."/>
            <person name="Schmidt K.Z."/>
            <person name="Verant M.L."/>
            <person name="Weller T.J."/>
            <person name="Blehert D.S."/>
        </authorList>
    </citation>
    <scope>NUCLEOTIDE SEQUENCE [LARGE SCALE GENOMIC DNA]</scope>
    <source>
        <strain evidence="4 5">NWHC:44797-103</strain>
    </source>
</reference>
<accession>A0A2N1JHE1</accession>
<evidence type="ECO:0000259" key="3">
    <source>
        <dbReference type="SMART" id="SM00563"/>
    </source>
</evidence>
<dbReference type="STRING" id="2020962.A0A2N1JHE1"/>
<evidence type="ECO:0000313" key="4">
    <source>
        <dbReference type="EMBL" id="PKI85969.1"/>
    </source>
</evidence>
<sequence>MPQQSAQTPAVPAANGDETHSTPTHAQSHEAASNHVLDYAAAAQSGTAPKSTRALLPPLFDIPKDPIAASSRPISEEAVMAVESALGDESADKNTSASRQASHGTLAYTRADLYRFLASLPFPVHKILPRVLVNSAARVLLLRRLLATEMAYDVLLLFWRGVVNLFFREVQPRSAYQIPREGPVIFVAAPHHNQFLDPLLLASEVRSNSGRRVSFLIAQKSLDRKFIGTMARMFQSIPVSRAADYAKAGRGTVGVTAADATLLQGCDTEFTKQAMVRGQILLSKETEYAAAEVVEILSDTELRIKAPFINNAAVELLQSRQGAEYKCLPFVDQQKMYTKVFDCLSENGCIGIFPEGGSHDRTDLLPLKAGVVVMALGAIANNPALNVKIVPVGMSYFHPHKFRSRAVVEFGKPLSVPHGMVEMFKRGGAEKRKAITDMLDMVYDGIKSVTIRAPDYETLMVIQAGRRLIKVPGQRPSLGDVVRLNRLLIMGYLRCQDHPSVVRLRKAVLTYNDHLKQVGIRDHQVERANRSAFSNVVLLLYRLGMLTVWTTCALPGAVLNAPIIILAKVVSKIKAKEALAASQVKLKGRDVLATWKVLVSLVVTPILYMSYAGIATAFVWRKPNVRLIHKRLMPLYVLIGLPCMAYSTLKFSEVGIDVYKSLPPLLSSLVPGRRKVVDALQQERQSLAEQMYAVIEELGPDVFNMDDIHMQTPSASAPPPDEQTQDTMLFRGRTLSERGSLSHPLTFIDELVFGWGSARRQRDSEYETLLDEDNVNEAEMHDVVQAGLDQASEKRRRRSNSQDYRLRRSPLAEVYAFSSANNNATPK</sequence>
<keyword evidence="2" id="KW-1133">Transmembrane helix</keyword>
<protein>
    <recommendedName>
        <fullName evidence="3">Phospholipid/glycerol acyltransferase domain-containing protein</fullName>
    </recommendedName>
</protein>
<dbReference type="PANTHER" id="PTHR31605:SF0">
    <property type="entry name" value="GLYCEROL-3-PHOSPHATE O-ACYLTRANSFERASE 1"/>
    <property type="match status" value="1"/>
</dbReference>
<dbReference type="GO" id="GO:0016287">
    <property type="term" value="F:glycerone-phosphate O-acyltransferase activity"/>
    <property type="evidence" value="ECO:0007669"/>
    <property type="project" value="TreeGrafter"/>
</dbReference>
<dbReference type="PANTHER" id="PTHR31605">
    <property type="entry name" value="GLYCEROL-3-PHOSPHATE O-ACYLTRANSFERASE 1"/>
    <property type="match status" value="1"/>
</dbReference>
<dbReference type="Proteomes" id="UP000232875">
    <property type="component" value="Unassembled WGS sequence"/>
</dbReference>
<evidence type="ECO:0000256" key="1">
    <source>
        <dbReference type="SAM" id="MobiDB-lite"/>
    </source>
</evidence>
<organism evidence="4 5">
    <name type="scientific">Malassezia vespertilionis</name>
    <dbReference type="NCBI Taxonomy" id="2020962"/>
    <lineage>
        <taxon>Eukaryota</taxon>
        <taxon>Fungi</taxon>
        <taxon>Dikarya</taxon>
        <taxon>Basidiomycota</taxon>
        <taxon>Ustilaginomycotina</taxon>
        <taxon>Malasseziomycetes</taxon>
        <taxon>Malasseziales</taxon>
        <taxon>Malasseziaceae</taxon>
        <taxon>Malassezia</taxon>
    </lineage>
</organism>
<dbReference type="SUPFAM" id="SSF69593">
    <property type="entry name" value="Glycerol-3-phosphate (1)-acyltransferase"/>
    <property type="match status" value="1"/>
</dbReference>
<dbReference type="EMBL" id="KZ454987">
    <property type="protein sequence ID" value="PKI85969.1"/>
    <property type="molecule type" value="Genomic_DNA"/>
</dbReference>
<dbReference type="Pfam" id="PF01553">
    <property type="entry name" value="Acyltransferase"/>
    <property type="match status" value="2"/>
</dbReference>
<dbReference type="InterPro" id="IPR002123">
    <property type="entry name" value="Plipid/glycerol_acylTrfase"/>
</dbReference>
<evidence type="ECO:0000256" key="2">
    <source>
        <dbReference type="SAM" id="Phobius"/>
    </source>
</evidence>
<dbReference type="OrthoDB" id="2427554at2759"/>
<gene>
    <name evidence="4" type="ORF">MVES_000088</name>
</gene>
<evidence type="ECO:0000313" key="5">
    <source>
        <dbReference type="Proteomes" id="UP000232875"/>
    </source>
</evidence>
<dbReference type="GO" id="GO:0004366">
    <property type="term" value="F:glycerol-3-phosphate O-acyltransferase activity"/>
    <property type="evidence" value="ECO:0007669"/>
    <property type="project" value="TreeGrafter"/>
</dbReference>
<dbReference type="InterPro" id="IPR052744">
    <property type="entry name" value="GPAT/DAPAT"/>
</dbReference>
<keyword evidence="2" id="KW-0472">Membrane</keyword>
<proteinExistence type="predicted"/>
<feature type="region of interest" description="Disordered" evidence="1">
    <location>
        <begin position="1"/>
        <end position="49"/>
    </location>
</feature>
<feature type="domain" description="Phospholipid/glycerol acyltransferase" evidence="3">
    <location>
        <begin position="185"/>
        <end position="397"/>
    </location>
</feature>
<feature type="transmembrane region" description="Helical" evidence="2">
    <location>
        <begin position="597"/>
        <end position="620"/>
    </location>
</feature>
<dbReference type="GO" id="GO:0008654">
    <property type="term" value="P:phospholipid biosynthetic process"/>
    <property type="evidence" value="ECO:0007669"/>
    <property type="project" value="TreeGrafter"/>
</dbReference>